<keyword evidence="2" id="KW-1185">Reference proteome</keyword>
<evidence type="ECO:0000313" key="1">
    <source>
        <dbReference type="EMBL" id="AEF42325.1"/>
    </source>
</evidence>
<gene>
    <name evidence="1" type="ordered locus">AS9A_3887</name>
</gene>
<dbReference type="HOGENOM" id="CLU_3339253_0_0_11"/>
<dbReference type="Proteomes" id="UP000009235">
    <property type="component" value="Chromosome"/>
</dbReference>
<name>F6EGT7_HOYSD</name>
<dbReference type="KEGG" id="asd:AS9A_3887"/>
<evidence type="ECO:0000313" key="2">
    <source>
        <dbReference type="Proteomes" id="UP000009235"/>
    </source>
</evidence>
<dbReference type="STRING" id="443218.AS9A_3887"/>
<reference evidence="1 2" key="1">
    <citation type="journal article" date="2011" name="J. Bacteriol.">
        <title>Complete genome sequence of Amycolicicoccus subflavus DQS3-9A1T, an actinomycete isolated from crude oil-polluted soil.</title>
        <authorList>
            <person name="Cai M."/>
            <person name="Chen W.M."/>
            <person name="Nie Y."/>
            <person name="Chi C.Q."/>
            <person name="Wang Y.N."/>
            <person name="Tang Y.Q."/>
            <person name="Li G.Y."/>
            <person name="Wu X.L."/>
        </authorList>
    </citation>
    <scope>NUCLEOTIDE SEQUENCE [LARGE SCALE GENOMIC DNA]</scope>
    <source>
        <strain evidence="2">DSM 45089 / DQS3-9A1</strain>
    </source>
</reference>
<accession>F6EGT7</accession>
<protein>
    <submittedName>
        <fullName evidence="1">Uncharacterized protein</fullName>
    </submittedName>
</protein>
<organism evidence="1 2">
    <name type="scientific">Hoyosella subflava (strain DSM 45089 / JCM 17490 / NBRC 109087 / DQS3-9A1)</name>
    <name type="common">Amycolicicoccus subflavus</name>
    <dbReference type="NCBI Taxonomy" id="443218"/>
    <lineage>
        <taxon>Bacteria</taxon>
        <taxon>Bacillati</taxon>
        <taxon>Actinomycetota</taxon>
        <taxon>Actinomycetes</taxon>
        <taxon>Mycobacteriales</taxon>
        <taxon>Hoyosellaceae</taxon>
        <taxon>Hoyosella</taxon>
    </lineage>
</organism>
<sequence length="37" mass="4318">MDARDIDQADDNPVFIRVPVVLFSSPSTTHRFRKERT</sequence>
<proteinExistence type="predicted"/>
<dbReference type="EMBL" id="CP002786">
    <property type="protein sequence ID" value="AEF42325.1"/>
    <property type="molecule type" value="Genomic_DNA"/>
</dbReference>
<dbReference type="AlphaFoldDB" id="F6EGT7"/>